<dbReference type="OrthoDB" id="5394254at2759"/>
<accession>A0A6A5YK38</accession>
<dbReference type="AlphaFoldDB" id="A0A6A5YK38"/>
<keyword evidence="1" id="KW-0472">Membrane</keyword>
<feature type="transmembrane region" description="Helical" evidence="1">
    <location>
        <begin position="162"/>
        <end position="182"/>
    </location>
</feature>
<protein>
    <submittedName>
        <fullName evidence="2">Uncharacterized protein</fullName>
    </submittedName>
</protein>
<feature type="transmembrane region" description="Helical" evidence="1">
    <location>
        <begin position="298"/>
        <end position="321"/>
    </location>
</feature>
<organism evidence="2 3">
    <name type="scientific">Lophiotrema nucula</name>
    <dbReference type="NCBI Taxonomy" id="690887"/>
    <lineage>
        <taxon>Eukaryota</taxon>
        <taxon>Fungi</taxon>
        <taxon>Dikarya</taxon>
        <taxon>Ascomycota</taxon>
        <taxon>Pezizomycotina</taxon>
        <taxon>Dothideomycetes</taxon>
        <taxon>Pleosporomycetidae</taxon>
        <taxon>Pleosporales</taxon>
        <taxon>Lophiotremataceae</taxon>
        <taxon>Lophiotrema</taxon>
    </lineage>
</organism>
<evidence type="ECO:0000256" key="1">
    <source>
        <dbReference type="SAM" id="Phobius"/>
    </source>
</evidence>
<proteinExistence type="predicted"/>
<evidence type="ECO:0000313" key="3">
    <source>
        <dbReference type="Proteomes" id="UP000799770"/>
    </source>
</evidence>
<keyword evidence="1" id="KW-1133">Transmembrane helix</keyword>
<reference evidence="2" key="1">
    <citation type="journal article" date="2020" name="Stud. Mycol.">
        <title>101 Dothideomycetes genomes: a test case for predicting lifestyles and emergence of pathogens.</title>
        <authorList>
            <person name="Haridas S."/>
            <person name="Albert R."/>
            <person name="Binder M."/>
            <person name="Bloem J."/>
            <person name="Labutti K."/>
            <person name="Salamov A."/>
            <person name="Andreopoulos B."/>
            <person name="Baker S."/>
            <person name="Barry K."/>
            <person name="Bills G."/>
            <person name="Bluhm B."/>
            <person name="Cannon C."/>
            <person name="Castanera R."/>
            <person name="Culley D."/>
            <person name="Daum C."/>
            <person name="Ezra D."/>
            <person name="Gonzalez J."/>
            <person name="Henrissat B."/>
            <person name="Kuo A."/>
            <person name="Liang C."/>
            <person name="Lipzen A."/>
            <person name="Lutzoni F."/>
            <person name="Magnuson J."/>
            <person name="Mondo S."/>
            <person name="Nolan M."/>
            <person name="Ohm R."/>
            <person name="Pangilinan J."/>
            <person name="Park H.-J."/>
            <person name="Ramirez L."/>
            <person name="Alfaro M."/>
            <person name="Sun H."/>
            <person name="Tritt A."/>
            <person name="Yoshinaga Y."/>
            <person name="Zwiers L.-H."/>
            <person name="Turgeon B."/>
            <person name="Goodwin S."/>
            <person name="Spatafora J."/>
            <person name="Crous P."/>
            <person name="Grigoriev I."/>
        </authorList>
    </citation>
    <scope>NUCLEOTIDE SEQUENCE</scope>
    <source>
        <strain evidence="2">CBS 627.86</strain>
    </source>
</reference>
<name>A0A6A5YK38_9PLEO</name>
<feature type="transmembrane region" description="Helical" evidence="1">
    <location>
        <begin position="120"/>
        <end position="138"/>
    </location>
</feature>
<evidence type="ECO:0000313" key="2">
    <source>
        <dbReference type="EMBL" id="KAF2107435.1"/>
    </source>
</evidence>
<dbReference type="Proteomes" id="UP000799770">
    <property type="component" value="Unassembled WGS sequence"/>
</dbReference>
<keyword evidence="1" id="KW-0812">Transmembrane</keyword>
<keyword evidence="3" id="KW-1185">Reference proteome</keyword>
<sequence>MAPTSIIDRASPAVVTNGAPPRSRLPAHLRAPIYLVLVVAIRGTLLQGTTELFGSELGFASKTEEDFGVAVTRLVVNIVQLYSVWWANYDFIDIAALSILTNVPYYYMCKTYYNISINTIAAIANVEIIALAAPAYLLRPRSAIHNKRVPLRERFLLNSFQVQWSTAALAMGVYVTVLWSGIKTGWLNSFLIVHFNLPTLEESHNETPVSLLWKTFTAGIAAREFLLNPSIGAYTGSGSVTPVQPFDPATATLPATLKNNFWFFSRRTRTLIRQTAILSAHLFTNAVIKTLTLDGSDLIGAVGYTGWWIGATWIIAAWWAWVGETEA</sequence>
<dbReference type="EMBL" id="ML977354">
    <property type="protein sequence ID" value="KAF2107435.1"/>
    <property type="molecule type" value="Genomic_DNA"/>
</dbReference>
<gene>
    <name evidence="2" type="ORF">BDV96DRAFT_589282</name>
</gene>